<evidence type="ECO:0000313" key="7">
    <source>
        <dbReference type="Proteomes" id="UP001251528"/>
    </source>
</evidence>
<evidence type="ECO:0008006" key="8">
    <source>
        <dbReference type="Google" id="ProtNLM"/>
    </source>
</evidence>
<evidence type="ECO:0000256" key="4">
    <source>
        <dbReference type="SAM" id="Phobius"/>
    </source>
</evidence>
<keyword evidence="2" id="KW-0677">Repeat</keyword>
<feature type="chain" id="PRO_5042542541" description="Galactose oxidase/kelch, beta-propeller" evidence="5">
    <location>
        <begin position="22"/>
        <end position="873"/>
    </location>
</feature>
<keyword evidence="4" id="KW-0812">Transmembrane</keyword>
<dbReference type="PANTHER" id="PTHR46228">
    <property type="entry name" value="KELCH DOMAIN-CONTAINING PROTEIN"/>
    <property type="match status" value="1"/>
</dbReference>
<dbReference type="EMBL" id="JASWJB010000523">
    <property type="protein sequence ID" value="KAK2589931.1"/>
    <property type="molecule type" value="Genomic_DNA"/>
</dbReference>
<feature type="compositionally biased region" description="Polar residues" evidence="3">
    <location>
        <begin position="777"/>
        <end position="787"/>
    </location>
</feature>
<evidence type="ECO:0000256" key="2">
    <source>
        <dbReference type="ARBA" id="ARBA00022737"/>
    </source>
</evidence>
<feature type="compositionally biased region" description="Polar residues" evidence="3">
    <location>
        <begin position="652"/>
        <end position="669"/>
    </location>
</feature>
<feature type="compositionally biased region" description="Polar residues" evidence="3">
    <location>
        <begin position="693"/>
        <end position="708"/>
    </location>
</feature>
<dbReference type="AlphaFoldDB" id="A0AAJ0FMF0"/>
<feature type="compositionally biased region" description="Basic and acidic residues" evidence="3">
    <location>
        <begin position="862"/>
        <end position="873"/>
    </location>
</feature>
<evidence type="ECO:0000256" key="3">
    <source>
        <dbReference type="SAM" id="MobiDB-lite"/>
    </source>
</evidence>
<accession>A0AAJ0FMF0</accession>
<protein>
    <recommendedName>
        <fullName evidence="8">Galactose oxidase/kelch, beta-propeller</fullName>
    </recommendedName>
</protein>
<evidence type="ECO:0000256" key="5">
    <source>
        <dbReference type="SAM" id="SignalP"/>
    </source>
</evidence>
<keyword evidence="4" id="KW-1133">Transmembrane helix</keyword>
<proteinExistence type="predicted"/>
<sequence length="873" mass="94796">MRVGIRSVQAICISLIPLANAQLRNWLDNQINTSICAWDQPRAALVRNTVYLDGGAIWWSAGLANGQNGKVTSQGNYQGVILSYNFTEPFSRDTNVTGILMQNMISKARGGGLDSLSTEPNYYDGGMLANDAEFYLYGGAMFRNDDLYQQPAANAVFGYRLYNYGPDKPLLPQGFIDQPLSEPVTRYIAYGGAVNAPSENLAWYFSGLTSQTRGPIFKNGANESTLAMNVSNTLISLDTTTQLSQKWYNTTLPNEVKGRANAEVVWIPVGKQGILVVIGGVVYPEWATPISKSENETASNLQSKDFMRLIDIFDVSSKKWYQQPTTGGPEIRTRGCAVVAPASDYSSFNIYYYGGFDGIHQSEDFSDEVWVLSVPSFTWTLINKGTPKHGRSGHKCFTPYPDQMMVFGGSAPQRGSPPDCLDQGPVVIFNLTSGEWMSSYSPTKYAAYGVHHAIISAIGGDASGHATATKPASGWVSNELENIFSVTYDKTKLKKYWPYTGTRPVSTSPASPGGSDSPSVQVLVPAILVPIAVLLSVVGALWYFCLKRRKHASGSSDASTAVDSSRNVMMWLRGHRAEKRLTLTESRTATTAVSPELEDGPGSFVAISPMKTPPVRYEMGDTQVSELFDTSPPAELHDTGFTPVAASQRNQGYFGSDASYSPTNRSLQPSEKGFSPVTPPQRNQGYFGPDASYNPTTNPQQLSDTAFSPVTPPQRNEGHFEPDASYNLTNNPQQLSDTAFSPVTPPQRNPGYFGPNSSYNSTNTLQQARPSAVPHPNSGSPTAQSSIDGPWFDAPGMESAAQASTGLHIHSAGEQTGIQELQHAVPEEAEMKTPVSPEVASERIYSFVMSPASSRVSPLQRTESEENESKRHG</sequence>
<feature type="compositionally biased region" description="Polar residues" evidence="3">
    <location>
        <begin position="755"/>
        <end position="769"/>
    </location>
</feature>
<dbReference type="InterPro" id="IPR015915">
    <property type="entry name" value="Kelch-typ_b-propeller"/>
</dbReference>
<feature type="signal peptide" evidence="5">
    <location>
        <begin position="1"/>
        <end position="21"/>
    </location>
</feature>
<organism evidence="6 7">
    <name type="scientific">Conoideocrella luteorostrata</name>
    <dbReference type="NCBI Taxonomy" id="1105319"/>
    <lineage>
        <taxon>Eukaryota</taxon>
        <taxon>Fungi</taxon>
        <taxon>Dikarya</taxon>
        <taxon>Ascomycota</taxon>
        <taxon>Pezizomycotina</taxon>
        <taxon>Sordariomycetes</taxon>
        <taxon>Hypocreomycetidae</taxon>
        <taxon>Hypocreales</taxon>
        <taxon>Clavicipitaceae</taxon>
        <taxon>Conoideocrella</taxon>
    </lineage>
</organism>
<keyword evidence="7" id="KW-1185">Reference proteome</keyword>
<comment type="caution">
    <text evidence="6">The sequence shown here is derived from an EMBL/GenBank/DDBJ whole genome shotgun (WGS) entry which is preliminary data.</text>
</comment>
<name>A0AAJ0FMF0_9HYPO</name>
<gene>
    <name evidence="6" type="ORF">QQS21_012394</name>
</gene>
<keyword evidence="1" id="KW-0880">Kelch repeat</keyword>
<reference evidence="6" key="1">
    <citation type="submission" date="2023-06" db="EMBL/GenBank/DDBJ databases">
        <title>Conoideocrella luteorostrata (Hypocreales: Clavicipitaceae), a potential biocontrol fungus for elongate hemlock scale in United States Christmas tree production areas.</title>
        <authorList>
            <person name="Barrett H."/>
            <person name="Lovett B."/>
            <person name="Macias A.M."/>
            <person name="Stajich J.E."/>
            <person name="Kasson M.T."/>
        </authorList>
    </citation>
    <scope>NUCLEOTIDE SEQUENCE</scope>
    <source>
        <strain evidence="6">ARSEF 14590</strain>
    </source>
</reference>
<dbReference type="PANTHER" id="PTHR46228:SF2">
    <property type="entry name" value="KELCH REPEAT PROTEIN (AFU_ORTHOLOGUE AFUA_4G14350)"/>
    <property type="match status" value="1"/>
</dbReference>
<feature type="region of interest" description="Disordered" evidence="3">
    <location>
        <begin position="652"/>
        <end position="804"/>
    </location>
</feature>
<keyword evidence="5" id="KW-0732">Signal</keyword>
<keyword evidence="4" id="KW-0472">Membrane</keyword>
<dbReference type="Proteomes" id="UP001251528">
    <property type="component" value="Unassembled WGS sequence"/>
</dbReference>
<feature type="transmembrane region" description="Helical" evidence="4">
    <location>
        <begin position="522"/>
        <end position="546"/>
    </location>
</feature>
<dbReference type="SUPFAM" id="SSF50965">
    <property type="entry name" value="Galactose oxidase, central domain"/>
    <property type="match status" value="1"/>
</dbReference>
<evidence type="ECO:0000256" key="1">
    <source>
        <dbReference type="ARBA" id="ARBA00022441"/>
    </source>
</evidence>
<dbReference type="Gene3D" id="2.120.10.80">
    <property type="entry name" value="Kelch-type beta propeller"/>
    <property type="match status" value="1"/>
</dbReference>
<evidence type="ECO:0000313" key="6">
    <source>
        <dbReference type="EMBL" id="KAK2589931.1"/>
    </source>
</evidence>
<dbReference type="InterPro" id="IPR011043">
    <property type="entry name" value="Gal_Oxase/kelch_b-propeller"/>
</dbReference>
<feature type="region of interest" description="Disordered" evidence="3">
    <location>
        <begin position="848"/>
        <end position="873"/>
    </location>
</feature>
<feature type="compositionally biased region" description="Polar residues" evidence="3">
    <location>
        <begin position="726"/>
        <end position="741"/>
    </location>
</feature>
<feature type="compositionally biased region" description="Polar residues" evidence="3">
    <location>
        <begin position="851"/>
        <end position="861"/>
    </location>
</feature>